<accession>A0A1C4B8I2</accession>
<dbReference type="PANTHER" id="PTHR36435:SF1">
    <property type="entry name" value="CAAX AMINO TERMINAL PROTEASE FAMILY PROTEIN"/>
    <property type="match status" value="1"/>
</dbReference>
<dbReference type="EMBL" id="FMAO01000009">
    <property type="protein sequence ID" value="SCC03169.1"/>
    <property type="molecule type" value="Genomic_DNA"/>
</dbReference>
<gene>
    <name evidence="4" type="ORF">GA0061074_10940</name>
</gene>
<evidence type="ECO:0000256" key="1">
    <source>
        <dbReference type="ARBA" id="ARBA00009067"/>
    </source>
</evidence>
<feature type="domain" description="CAAX prenyl protease 2/Lysostaphin resistance protein A-like" evidence="3">
    <location>
        <begin position="50"/>
        <end position="139"/>
    </location>
</feature>
<evidence type="ECO:0000256" key="2">
    <source>
        <dbReference type="SAM" id="Phobius"/>
    </source>
</evidence>
<protein>
    <recommendedName>
        <fullName evidence="3">CAAX prenyl protease 2/Lysostaphin resistance protein A-like domain-containing protein</fullName>
    </recommendedName>
</protein>
<keyword evidence="2" id="KW-0812">Transmembrane</keyword>
<dbReference type="Proteomes" id="UP000199268">
    <property type="component" value="Unassembled WGS sequence"/>
</dbReference>
<reference evidence="5" key="1">
    <citation type="submission" date="2016-08" db="EMBL/GenBank/DDBJ databases">
        <authorList>
            <person name="Varghese N."/>
            <person name="Submissions Spin"/>
        </authorList>
    </citation>
    <scope>NUCLEOTIDE SEQUENCE [LARGE SCALE GENOMIC DNA]</scope>
    <source>
        <strain evidence="5">R-53094</strain>
    </source>
</reference>
<dbReference type="GO" id="GO:0080120">
    <property type="term" value="P:CAAX-box protein maturation"/>
    <property type="evidence" value="ECO:0007669"/>
    <property type="project" value="UniProtKB-ARBA"/>
</dbReference>
<dbReference type="PANTHER" id="PTHR36435">
    <property type="entry name" value="SLR1288 PROTEIN"/>
    <property type="match status" value="1"/>
</dbReference>
<dbReference type="OrthoDB" id="2307143at2"/>
<evidence type="ECO:0000313" key="4">
    <source>
        <dbReference type="EMBL" id="SCC03169.1"/>
    </source>
</evidence>
<dbReference type="RefSeq" id="WP_092463097.1">
    <property type="nucleotide sequence ID" value="NZ_BJEE01000008.1"/>
</dbReference>
<dbReference type="InterPro" id="IPR003675">
    <property type="entry name" value="Rce1/LyrA-like_dom"/>
</dbReference>
<feature type="transmembrane region" description="Helical" evidence="2">
    <location>
        <begin position="12"/>
        <end position="32"/>
    </location>
</feature>
<evidence type="ECO:0000313" key="5">
    <source>
        <dbReference type="Proteomes" id="UP000199268"/>
    </source>
</evidence>
<keyword evidence="2" id="KW-0472">Membrane</keyword>
<keyword evidence="2" id="KW-1133">Transmembrane helix</keyword>
<name>A0A1C4B8I2_9LACO</name>
<dbReference type="InterPro" id="IPR052710">
    <property type="entry name" value="CAAX_protease"/>
</dbReference>
<feature type="transmembrane region" description="Helical" evidence="2">
    <location>
        <begin position="44"/>
        <end position="64"/>
    </location>
</feature>
<dbReference type="Pfam" id="PF02517">
    <property type="entry name" value="Rce1-like"/>
    <property type="match status" value="1"/>
</dbReference>
<comment type="similarity">
    <text evidence="1">Belongs to the UPF0177 family.</text>
</comment>
<evidence type="ECO:0000259" key="3">
    <source>
        <dbReference type="Pfam" id="PF02517"/>
    </source>
</evidence>
<dbReference type="STRING" id="1505725.GA0061074_10940"/>
<dbReference type="GO" id="GO:0004175">
    <property type="term" value="F:endopeptidase activity"/>
    <property type="evidence" value="ECO:0007669"/>
    <property type="project" value="UniProtKB-ARBA"/>
</dbReference>
<feature type="transmembrane region" description="Helical" evidence="2">
    <location>
        <begin position="128"/>
        <end position="145"/>
    </location>
</feature>
<organism evidence="4 5">
    <name type="scientific">Weissella bombi</name>
    <dbReference type="NCBI Taxonomy" id="1505725"/>
    <lineage>
        <taxon>Bacteria</taxon>
        <taxon>Bacillati</taxon>
        <taxon>Bacillota</taxon>
        <taxon>Bacilli</taxon>
        <taxon>Lactobacillales</taxon>
        <taxon>Lactobacillaceae</taxon>
        <taxon>Weissella</taxon>
    </lineage>
</organism>
<keyword evidence="5" id="KW-1185">Reference proteome</keyword>
<feature type="transmembrane region" description="Helical" evidence="2">
    <location>
        <begin position="84"/>
        <end position="116"/>
    </location>
</feature>
<proteinExistence type="inferred from homology"/>
<sequence length="146" mass="16044">MNLLHWSVKNVGIAILGALISQIIQYIVSYMAQQNTSDPDILKALYSNLALITLITLLVLSPILEEFLFQGILQAEILENLPPIFSVVLTAAIFAIIHGFGFNVGTLALFVSGLAYAIVFWYTKDLKMTILCHGLSNLIVVVLLIL</sequence>
<dbReference type="AlphaFoldDB" id="A0A1C4B8I2"/>